<dbReference type="PANTHER" id="PTHR43286:SF1">
    <property type="entry name" value="ENDONUCLEASE III-LIKE PROTEIN 1"/>
    <property type="match status" value="1"/>
</dbReference>
<evidence type="ECO:0000313" key="16">
    <source>
        <dbReference type="EMBL" id="KAJ8889124.1"/>
    </source>
</evidence>
<keyword evidence="14" id="KW-0539">Nucleus</keyword>
<evidence type="ECO:0000256" key="5">
    <source>
        <dbReference type="ARBA" id="ARBA00022763"/>
    </source>
</evidence>
<evidence type="ECO:0000259" key="15">
    <source>
        <dbReference type="SMART" id="SM00478"/>
    </source>
</evidence>
<evidence type="ECO:0000256" key="7">
    <source>
        <dbReference type="ARBA" id="ARBA00022946"/>
    </source>
</evidence>
<dbReference type="InterPro" id="IPR003651">
    <property type="entry name" value="Endonuclease3_FeS-loop_motif"/>
</dbReference>
<evidence type="ECO:0000256" key="13">
    <source>
        <dbReference type="ARBA" id="ARBA00044632"/>
    </source>
</evidence>
<evidence type="ECO:0000256" key="6">
    <source>
        <dbReference type="ARBA" id="ARBA00022801"/>
    </source>
</evidence>
<comment type="caution">
    <text evidence="14">Lacks conserved residue(s) required for the propagation of feature annotation.</text>
</comment>
<evidence type="ECO:0000313" key="17">
    <source>
        <dbReference type="Proteomes" id="UP001159363"/>
    </source>
</evidence>
<proteinExistence type="inferred from homology"/>
<comment type="caution">
    <text evidence="16">The sequence shown here is derived from an EMBL/GenBank/DDBJ whole genome shotgun (WGS) entry which is preliminary data.</text>
</comment>
<dbReference type="SMART" id="SM00478">
    <property type="entry name" value="ENDO3c"/>
    <property type="match status" value="1"/>
</dbReference>
<dbReference type="InterPro" id="IPR023170">
    <property type="entry name" value="HhH_base_excis_C"/>
</dbReference>
<dbReference type="SUPFAM" id="SSF48150">
    <property type="entry name" value="DNA-glycosylase"/>
    <property type="match status" value="1"/>
</dbReference>
<keyword evidence="9" id="KW-0411">Iron-sulfur</keyword>
<reference evidence="16 17" key="1">
    <citation type="submission" date="2023-02" db="EMBL/GenBank/DDBJ databases">
        <title>LHISI_Scaffold_Assembly.</title>
        <authorList>
            <person name="Stuart O.P."/>
            <person name="Cleave R."/>
            <person name="Magrath M.J.L."/>
            <person name="Mikheyev A.S."/>
        </authorList>
    </citation>
    <scope>NUCLEOTIDE SEQUENCE [LARGE SCALE GENOMIC DNA]</scope>
    <source>
        <strain evidence="16">Daus_M_001</strain>
        <tissue evidence="16">Leg muscle</tissue>
    </source>
</reference>
<dbReference type="Proteomes" id="UP001159363">
    <property type="component" value="Chromosome 3"/>
</dbReference>
<dbReference type="EC" id="4.2.99.18" evidence="14"/>
<dbReference type="Gene3D" id="1.10.340.30">
    <property type="entry name" value="Hypothetical protein, domain 2"/>
    <property type="match status" value="1"/>
</dbReference>
<keyword evidence="3" id="KW-0004">4Fe-4S</keyword>
<dbReference type="EMBL" id="JARBHB010000003">
    <property type="protein sequence ID" value="KAJ8889124.1"/>
    <property type="molecule type" value="Genomic_DNA"/>
</dbReference>
<keyword evidence="4" id="KW-0479">Metal-binding</keyword>
<comment type="catalytic activity">
    <reaction evidence="13 14">
        <text>2'-deoxyribonucleotide-(2'-deoxyribose 5'-phosphate)-2'-deoxyribonucleotide-DNA = a 3'-end 2'-deoxyribonucleotide-(2,3-dehydro-2,3-deoxyribose 5'-phosphate)-DNA + a 5'-end 5'-phospho-2'-deoxyribonucleoside-DNA + H(+)</text>
        <dbReference type="Rhea" id="RHEA:66592"/>
        <dbReference type="Rhea" id="RHEA-COMP:13180"/>
        <dbReference type="Rhea" id="RHEA-COMP:16897"/>
        <dbReference type="Rhea" id="RHEA-COMP:17067"/>
        <dbReference type="ChEBI" id="CHEBI:15378"/>
        <dbReference type="ChEBI" id="CHEBI:136412"/>
        <dbReference type="ChEBI" id="CHEBI:157695"/>
        <dbReference type="ChEBI" id="CHEBI:167181"/>
        <dbReference type="EC" id="4.2.99.18"/>
    </reaction>
</comment>
<evidence type="ECO:0000256" key="9">
    <source>
        <dbReference type="ARBA" id="ARBA00023014"/>
    </source>
</evidence>
<evidence type="ECO:0000256" key="11">
    <source>
        <dbReference type="ARBA" id="ARBA00023239"/>
    </source>
</evidence>
<dbReference type="InterPro" id="IPR000445">
    <property type="entry name" value="HhH_motif"/>
</dbReference>
<sequence>MNRSSIIEEHFMRTRLLQRYYRALWLPVLLWQCPLPPVQYGIKHVSGGGSVKVAIPNSNAAVKTNSRFGKRKRLNVTYEIARVDGLCEESMISPYFQDNLNVRSDAVDKKSKWEPPHWQEVLRNIQEMRKNKDAPVDNMGCDKCIADDVPPKVRRYHSLISLMLSSQTKDQVTFAAMQRLRQHGLTVSNVLATDDEMLGQLIYPVGFWKTKVKFIKKTSQILKEEYNEDIPDSVQKLCQLPGVGPKMAHLCMNIAWGLLTGIGVDTHVHRISNRLGWVQTTTKTPEATRVALESWLPRELWDEVNHLLVGFGQQVCRPVGPACSTCLNRDLCPFGRSQTKHSKKKQ</sequence>
<dbReference type="InterPro" id="IPR004036">
    <property type="entry name" value="Endonuclease-III-like_CS2"/>
</dbReference>
<evidence type="ECO:0000256" key="3">
    <source>
        <dbReference type="ARBA" id="ARBA00022485"/>
    </source>
</evidence>
<keyword evidence="14" id="KW-0496">Mitochondrion</keyword>
<dbReference type="Pfam" id="PF00730">
    <property type="entry name" value="HhH-GPD"/>
    <property type="match status" value="1"/>
</dbReference>
<keyword evidence="7" id="KW-0809">Transit peptide</keyword>
<keyword evidence="5 14" id="KW-0227">DNA damage</keyword>
<keyword evidence="17" id="KW-1185">Reference proteome</keyword>
<dbReference type="InterPro" id="IPR030841">
    <property type="entry name" value="NTH1"/>
</dbReference>
<dbReference type="HAMAP" id="MF_03183">
    <property type="entry name" value="Endonuclease_III_Nth"/>
    <property type="match status" value="1"/>
</dbReference>
<dbReference type="PANTHER" id="PTHR43286">
    <property type="entry name" value="ENDONUCLEASE III-LIKE PROTEIN 1"/>
    <property type="match status" value="1"/>
</dbReference>
<dbReference type="Pfam" id="PF00633">
    <property type="entry name" value="HHH"/>
    <property type="match status" value="1"/>
</dbReference>
<comment type="function">
    <text evidence="14">Bifunctional DNA N-glycosylase with associated apurinic/apyrimidinic (AP) lyase function that catalyzes the first step in base excision repair (BER), the primary repair pathway for the repair of oxidative DNA damage. The DNA N-glycosylase activity releases the damaged DNA base from DNA by cleaving the N-glycosidic bond, leaving an AP site. The AP lyase activity cleaves the phosphodiester bond 3' to the AP site by a beta-elimination. Primarily recognizes and repairs oxidative base damage of pyrimidines.</text>
</comment>
<dbReference type="Gene3D" id="1.10.1670.10">
    <property type="entry name" value="Helix-hairpin-Helix base-excision DNA repair enzymes (C-terminal)"/>
    <property type="match status" value="1"/>
</dbReference>
<dbReference type="InterPro" id="IPR003265">
    <property type="entry name" value="HhH-GPD_domain"/>
</dbReference>
<dbReference type="PROSITE" id="PS01155">
    <property type="entry name" value="ENDONUCLEASE_III_2"/>
    <property type="match status" value="1"/>
</dbReference>
<dbReference type="EC" id="3.2.2.-" evidence="14"/>
<comment type="cofactor">
    <cofactor evidence="1">
        <name>[4Fe-4S] cluster</name>
        <dbReference type="ChEBI" id="CHEBI:49883"/>
    </cofactor>
</comment>
<accession>A0ABQ9HXM1</accession>
<keyword evidence="10 14" id="KW-0234">DNA repair</keyword>
<evidence type="ECO:0000256" key="14">
    <source>
        <dbReference type="HAMAP-Rule" id="MF_03183"/>
    </source>
</evidence>
<evidence type="ECO:0000256" key="2">
    <source>
        <dbReference type="ARBA" id="ARBA00008343"/>
    </source>
</evidence>
<dbReference type="SMART" id="SM00525">
    <property type="entry name" value="FES"/>
    <property type="match status" value="1"/>
</dbReference>
<evidence type="ECO:0000256" key="8">
    <source>
        <dbReference type="ARBA" id="ARBA00023004"/>
    </source>
</evidence>
<dbReference type="CDD" id="cd00056">
    <property type="entry name" value="ENDO3c"/>
    <property type="match status" value="1"/>
</dbReference>
<keyword evidence="8" id="KW-0408">Iron</keyword>
<keyword evidence="6 14" id="KW-0378">Hydrolase</keyword>
<protein>
    <recommendedName>
        <fullName evidence="14">Endonuclease III homolog</fullName>
        <ecNumber evidence="14">3.2.2.-</ecNumber>
        <ecNumber evidence="14">4.2.99.18</ecNumber>
    </recommendedName>
    <alternativeName>
        <fullName evidence="14">Bifunctional DNA N-glycosylase/DNA-(apurinic or apyrimidinic site) lyase</fullName>
        <shortName evidence="14">DNA glycosylase/AP lyase</shortName>
    </alternativeName>
</protein>
<name>A0ABQ9HXM1_9NEOP</name>
<organism evidence="16 17">
    <name type="scientific">Dryococelus australis</name>
    <dbReference type="NCBI Taxonomy" id="614101"/>
    <lineage>
        <taxon>Eukaryota</taxon>
        <taxon>Metazoa</taxon>
        <taxon>Ecdysozoa</taxon>
        <taxon>Arthropoda</taxon>
        <taxon>Hexapoda</taxon>
        <taxon>Insecta</taxon>
        <taxon>Pterygota</taxon>
        <taxon>Neoptera</taxon>
        <taxon>Polyneoptera</taxon>
        <taxon>Phasmatodea</taxon>
        <taxon>Verophasmatodea</taxon>
        <taxon>Anareolatae</taxon>
        <taxon>Phasmatidae</taxon>
        <taxon>Eurycanthinae</taxon>
        <taxon>Dryococelus</taxon>
    </lineage>
</organism>
<comment type="subcellular location">
    <subcellularLocation>
        <location evidence="14">Nucleus</location>
    </subcellularLocation>
    <subcellularLocation>
        <location evidence="14">Mitochondrion</location>
    </subcellularLocation>
</comment>
<evidence type="ECO:0000256" key="10">
    <source>
        <dbReference type="ARBA" id="ARBA00023204"/>
    </source>
</evidence>
<keyword evidence="11 14" id="KW-0456">Lyase</keyword>
<comment type="similarity">
    <text evidence="2 14">Belongs to the Nth/MutY family.</text>
</comment>
<evidence type="ECO:0000256" key="12">
    <source>
        <dbReference type="ARBA" id="ARBA00023295"/>
    </source>
</evidence>
<evidence type="ECO:0000256" key="4">
    <source>
        <dbReference type="ARBA" id="ARBA00022723"/>
    </source>
</evidence>
<keyword evidence="12 14" id="KW-0326">Glycosidase</keyword>
<feature type="domain" description="HhH-GPD" evidence="15">
    <location>
        <begin position="164"/>
        <end position="314"/>
    </location>
</feature>
<gene>
    <name evidence="14" type="primary">NTH1</name>
    <name evidence="16" type="ORF">PR048_008618</name>
</gene>
<dbReference type="InterPro" id="IPR011257">
    <property type="entry name" value="DNA_glycosylase"/>
</dbReference>
<evidence type="ECO:0000256" key="1">
    <source>
        <dbReference type="ARBA" id="ARBA00001966"/>
    </source>
</evidence>